<dbReference type="GO" id="GO:0004185">
    <property type="term" value="F:serine-type carboxypeptidase activity"/>
    <property type="evidence" value="ECO:0007669"/>
    <property type="project" value="InterPro"/>
</dbReference>
<dbReference type="InterPro" id="IPR012338">
    <property type="entry name" value="Beta-lactam/transpept-like"/>
</dbReference>
<dbReference type="GO" id="GO:0000270">
    <property type="term" value="P:peptidoglycan metabolic process"/>
    <property type="evidence" value="ECO:0007669"/>
    <property type="project" value="TreeGrafter"/>
</dbReference>
<dbReference type="SUPFAM" id="SSF56601">
    <property type="entry name" value="beta-lactamase/transpeptidase-like"/>
    <property type="match status" value="1"/>
</dbReference>
<organism evidence="3 4">
    <name type="scientific">Demequina activiva</name>
    <dbReference type="NCBI Taxonomy" id="1582364"/>
    <lineage>
        <taxon>Bacteria</taxon>
        <taxon>Bacillati</taxon>
        <taxon>Actinomycetota</taxon>
        <taxon>Actinomycetes</taxon>
        <taxon>Micrococcales</taxon>
        <taxon>Demequinaceae</taxon>
        <taxon>Demequina</taxon>
    </lineage>
</organism>
<sequence length="471" mass="47010">MRGKVLAGILVPAVVIVGAGGYAWADAQDIVPGWITAAPVPVAPAPFLTAVPVEPSPAPASAVSLVTADAPVPSASVVQSLAAEVRADERTGESTNVSVVDALTGEVYADVDAAEVQVPASTTKVLTAVGAVADLGPDHRMTTAVTWDPSGRVLTLVAGGDMLLAADAGHGGAGEDANGWAGMGDLARDVVETLGDGVSGEVELRVDDSAFAGPAVNPDWPQYALDLGYVAPASGLAVNIARMTDEHYAQRFDDPSLAAGDVLASRLSEAGLSVGEPERGVSPASAVEVAAVQGAPLSEVAYLLLRDSDNTIAEIVGRVHALETGRATTPTGAAAATIAGLASIGAPVDGLVLNDGAGFSEDNRIAPAHLTGAIVAGLAAEPTEDLLDWLPVGGLEGTVASRYADTDAAGALRAKTGSLTGVTALAGTVQTADGRLLAFAVLADGMPYGQERPRAAMDELVLALAGCGCEG</sequence>
<comment type="similarity">
    <text evidence="1">Belongs to the peptidase S13 family.</text>
</comment>
<keyword evidence="3" id="KW-0645">Protease</keyword>
<dbReference type="Pfam" id="PF02113">
    <property type="entry name" value="Peptidase_S13"/>
    <property type="match status" value="2"/>
</dbReference>
<dbReference type="RefSeq" id="WP_203653181.1">
    <property type="nucleotide sequence ID" value="NZ_BONR01000001.1"/>
</dbReference>
<gene>
    <name evidence="3" type="ORF">Dac01nite_05070</name>
</gene>
<dbReference type="InterPro" id="IPR000667">
    <property type="entry name" value="Peptidase_S13"/>
</dbReference>
<keyword evidence="3" id="KW-0121">Carboxypeptidase</keyword>
<dbReference type="PANTHER" id="PTHR30023:SF0">
    <property type="entry name" value="PENICILLIN-SENSITIVE CARBOXYPEPTIDASE A"/>
    <property type="match status" value="1"/>
</dbReference>
<evidence type="ECO:0000256" key="1">
    <source>
        <dbReference type="ARBA" id="ARBA00006096"/>
    </source>
</evidence>
<keyword evidence="2" id="KW-0378">Hydrolase</keyword>
<evidence type="ECO:0000256" key="2">
    <source>
        <dbReference type="ARBA" id="ARBA00022801"/>
    </source>
</evidence>
<proteinExistence type="inferred from homology"/>
<dbReference type="AlphaFoldDB" id="A0A919UJG8"/>
<name>A0A919UJG8_9MICO</name>
<protein>
    <submittedName>
        <fullName evidence="3">Peptidase S13 (D-alanyl-D-alanine carboxypeptidase)</fullName>
    </submittedName>
</protein>
<dbReference type="EMBL" id="BONR01000001">
    <property type="protein sequence ID" value="GIG53755.1"/>
    <property type="molecule type" value="Genomic_DNA"/>
</dbReference>
<reference evidence="3" key="1">
    <citation type="submission" date="2021-01" db="EMBL/GenBank/DDBJ databases">
        <title>Whole genome shotgun sequence of Demequina activiva NBRC 110675.</title>
        <authorList>
            <person name="Komaki H."/>
            <person name="Tamura T."/>
        </authorList>
    </citation>
    <scope>NUCLEOTIDE SEQUENCE</scope>
    <source>
        <strain evidence="3">NBRC 110675</strain>
    </source>
</reference>
<dbReference type="PRINTS" id="PR00922">
    <property type="entry name" value="DADACBPTASE3"/>
</dbReference>
<dbReference type="Gene3D" id="3.40.710.10">
    <property type="entry name" value="DD-peptidase/beta-lactamase superfamily"/>
    <property type="match status" value="2"/>
</dbReference>
<dbReference type="Proteomes" id="UP000652354">
    <property type="component" value="Unassembled WGS sequence"/>
</dbReference>
<keyword evidence="4" id="KW-1185">Reference proteome</keyword>
<dbReference type="GO" id="GO:0006508">
    <property type="term" value="P:proteolysis"/>
    <property type="evidence" value="ECO:0007669"/>
    <property type="project" value="InterPro"/>
</dbReference>
<dbReference type="PANTHER" id="PTHR30023">
    <property type="entry name" value="D-ALANYL-D-ALANINE CARBOXYPEPTIDASE"/>
    <property type="match status" value="1"/>
</dbReference>
<evidence type="ECO:0000313" key="3">
    <source>
        <dbReference type="EMBL" id="GIG53755.1"/>
    </source>
</evidence>
<comment type="caution">
    <text evidence="3">The sequence shown here is derived from an EMBL/GenBank/DDBJ whole genome shotgun (WGS) entry which is preliminary data.</text>
</comment>
<accession>A0A919UJG8</accession>
<evidence type="ECO:0000313" key="4">
    <source>
        <dbReference type="Proteomes" id="UP000652354"/>
    </source>
</evidence>